<dbReference type="GO" id="GO:0016987">
    <property type="term" value="F:sigma factor activity"/>
    <property type="evidence" value="ECO:0007669"/>
    <property type="project" value="UniProtKB-KW"/>
</dbReference>
<dbReference type="PANTHER" id="PTHR43133:SF8">
    <property type="entry name" value="RNA POLYMERASE SIGMA FACTOR HI_1459-RELATED"/>
    <property type="match status" value="1"/>
</dbReference>
<evidence type="ECO:0000256" key="3">
    <source>
        <dbReference type="ARBA" id="ARBA00023125"/>
    </source>
</evidence>
<sequence length="75" mass="9613">MFVRTKQNFYFEELYRRQSQRVFRQYLFILKDRDKAEDFTQDIFLKLTSKLYLFHFESRFVTWLFRVTSNHCFEY</sequence>
<keyword evidence="2" id="KW-0731">Sigma factor</keyword>
<feature type="domain" description="RNA polymerase sigma-70 region 2" evidence="5">
    <location>
        <begin position="14"/>
        <end position="73"/>
    </location>
</feature>
<dbReference type="Gene3D" id="1.10.1740.10">
    <property type="match status" value="1"/>
</dbReference>
<name>A0A4U6CME9_9BACT</name>
<dbReference type="AlphaFoldDB" id="A0A4U6CME9"/>
<keyword evidence="7" id="KW-1185">Reference proteome</keyword>
<gene>
    <name evidence="6" type="ORF">FDK13_33840</name>
</gene>
<accession>A0A4U6CME9</accession>
<dbReference type="SUPFAM" id="SSF88946">
    <property type="entry name" value="Sigma2 domain of RNA polymerase sigma factors"/>
    <property type="match status" value="1"/>
</dbReference>
<keyword evidence="3" id="KW-0238">DNA-binding</keyword>
<evidence type="ECO:0000313" key="7">
    <source>
        <dbReference type="Proteomes" id="UP000304900"/>
    </source>
</evidence>
<dbReference type="OrthoDB" id="1027298at2"/>
<dbReference type="Proteomes" id="UP000304900">
    <property type="component" value="Unassembled WGS sequence"/>
</dbReference>
<protein>
    <recommendedName>
        <fullName evidence="5">RNA polymerase sigma-70 region 2 domain-containing protein</fullName>
    </recommendedName>
</protein>
<evidence type="ECO:0000256" key="1">
    <source>
        <dbReference type="ARBA" id="ARBA00023015"/>
    </source>
</evidence>
<organism evidence="6 7">
    <name type="scientific">Dyadobacter frigoris</name>
    <dbReference type="NCBI Taxonomy" id="2576211"/>
    <lineage>
        <taxon>Bacteria</taxon>
        <taxon>Pseudomonadati</taxon>
        <taxon>Bacteroidota</taxon>
        <taxon>Cytophagia</taxon>
        <taxon>Cytophagales</taxon>
        <taxon>Spirosomataceae</taxon>
        <taxon>Dyadobacter</taxon>
    </lineage>
</organism>
<dbReference type="InterPro" id="IPR013325">
    <property type="entry name" value="RNA_pol_sigma_r2"/>
</dbReference>
<dbReference type="PANTHER" id="PTHR43133">
    <property type="entry name" value="RNA POLYMERASE ECF-TYPE SIGMA FACTO"/>
    <property type="match status" value="1"/>
</dbReference>
<dbReference type="InterPro" id="IPR039425">
    <property type="entry name" value="RNA_pol_sigma-70-like"/>
</dbReference>
<evidence type="ECO:0000313" key="6">
    <source>
        <dbReference type="EMBL" id="TKT85500.1"/>
    </source>
</evidence>
<dbReference type="GO" id="GO:0003677">
    <property type="term" value="F:DNA binding"/>
    <property type="evidence" value="ECO:0007669"/>
    <property type="project" value="UniProtKB-KW"/>
</dbReference>
<evidence type="ECO:0000256" key="4">
    <source>
        <dbReference type="ARBA" id="ARBA00023163"/>
    </source>
</evidence>
<dbReference type="EMBL" id="SZVO01000030">
    <property type="protein sequence ID" value="TKT85500.1"/>
    <property type="molecule type" value="Genomic_DNA"/>
</dbReference>
<dbReference type="RefSeq" id="WP_137344443.1">
    <property type="nucleotide sequence ID" value="NZ_BSQH01000020.1"/>
</dbReference>
<proteinExistence type="predicted"/>
<reference evidence="6 7" key="1">
    <citation type="submission" date="2019-05" db="EMBL/GenBank/DDBJ databases">
        <title>Dyadobacter AR-3-8 sp. nov., isolated from arctic soil.</title>
        <authorList>
            <person name="Chaudhary D.K."/>
        </authorList>
    </citation>
    <scope>NUCLEOTIDE SEQUENCE [LARGE SCALE GENOMIC DNA]</scope>
    <source>
        <strain evidence="6 7">AR-3-8</strain>
    </source>
</reference>
<comment type="caution">
    <text evidence="6">The sequence shown here is derived from an EMBL/GenBank/DDBJ whole genome shotgun (WGS) entry which is preliminary data.</text>
</comment>
<evidence type="ECO:0000256" key="2">
    <source>
        <dbReference type="ARBA" id="ARBA00023082"/>
    </source>
</evidence>
<keyword evidence="4" id="KW-0804">Transcription</keyword>
<dbReference type="InterPro" id="IPR007627">
    <property type="entry name" value="RNA_pol_sigma70_r2"/>
</dbReference>
<keyword evidence="1" id="KW-0805">Transcription regulation</keyword>
<evidence type="ECO:0000259" key="5">
    <source>
        <dbReference type="Pfam" id="PF04542"/>
    </source>
</evidence>
<dbReference type="Pfam" id="PF04542">
    <property type="entry name" value="Sigma70_r2"/>
    <property type="match status" value="1"/>
</dbReference>
<dbReference type="GO" id="GO:0006352">
    <property type="term" value="P:DNA-templated transcription initiation"/>
    <property type="evidence" value="ECO:0007669"/>
    <property type="project" value="InterPro"/>
</dbReference>